<feature type="non-terminal residue" evidence="1">
    <location>
        <position position="1"/>
    </location>
</feature>
<gene>
    <name evidence="1" type="ORF">RPERSI_LOCUS4416</name>
</gene>
<dbReference type="EMBL" id="CAJVQC010006056">
    <property type="protein sequence ID" value="CAG8562291.1"/>
    <property type="molecule type" value="Genomic_DNA"/>
</dbReference>
<name>A0ACA9M0R8_9GLOM</name>
<protein>
    <submittedName>
        <fullName evidence="1">2196_t:CDS:1</fullName>
    </submittedName>
</protein>
<organism evidence="1 2">
    <name type="scientific">Racocetra persica</name>
    <dbReference type="NCBI Taxonomy" id="160502"/>
    <lineage>
        <taxon>Eukaryota</taxon>
        <taxon>Fungi</taxon>
        <taxon>Fungi incertae sedis</taxon>
        <taxon>Mucoromycota</taxon>
        <taxon>Glomeromycotina</taxon>
        <taxon>Glomeromycetes</taxon>
        <taxon>Diversisporales</taxon>
        <taxon>Gigasporaceae</taxon>
        <taxon>Racocetra</taxon>
    </lineage>
</organism>
<dbReference type="Proteomes" id="UP000789920">
    <property type="component" value="Unassembled WGS sequence"/>
</dbReference>
<reference evidence="1" key="1">
    <citation type="submission" date="2021-06" db="EMBL/GenBank/DDBJ databases">
        <authorList>
            <person name="Kallberg Y."/>
            <person name="Tangrot J."/>
            <person name="Rosling A."/>
        </authorList>
    </citation>
    <scope>NUCLEOTIDE SEQUENCE</scope>
    <source>
        <strain evidence="1">MA461A</strain>
    </source>
</reference>
<proteinExistence type="predicted"/>
<evidence type="ECO:0000313" key="2">
    <source>
        <dbReference type="Proteomes" id="UP000789920"/>
    </source>
</evidence>
<comment type="caution">
    <text evidence="1">The sequence shown here is derived from an EMBL/GenBank/DDBJ whole genome shotgun (WGS) entry which is preliminary data.</text>
</comment>
<keyword evidence="2" id="KW-1185">Reference proteome</keyword>
<sequence length="58" mass="6890">KQRLKEINTTVSVTSNTILTDVQKKAAYYRKKAKNKNMKRSTKNWMMKFEEFHTSSGY</sequence>
<evidence type="ECO:0000313" key="1">
    <source>
        <dbReference type="EMBL" id="CAG8562291.1"/>
    </source>
</evidence>
<accession>A0ACA9M0R8</accession>